<dbReference type="GeneID" id="71990390"/>
<evidence type="ECO:0000313" key="3">
    <source>
        <dbReference type="Proteomes" id="UP000756132"/>
    </source>
</evidence>
<evidence type="ECO:0000313" key="2">
    <source>
        <dbReference type="EMBL" id="UJO20151.1"/>
    </source>
</evidence>
<dbReference type="PANTHER" id="PTHR38797">
    <property type="entry name" value="NUCLEAR PORE COMPLEX PROTEIN NUP85-RELATED"/>
    <property type="match status" value="1"/>
</dbReference>
<dbReference type="EMBL" id="CP090169">
    <property type="protein sequence ID" value="UJO20151.1"/>
    <property type="molecule type" value="Genomic_DNA"/>
</dbReference>
<dbReference type="InterPro" id="IPR022085">
    <property type="entry name" value="OpdG"/>
</dbReference>
<reference evidence="2" key="2">
    <citation type="journal article" date="2022" name="Microb. Genom.">
        <title>A chromosome-scale genome assembly of the tomato pathogen Cladosporium fulvum reveals a compartmentalized genome architecture and the presence of a dispensable chromosome.</title>
        <authorList>
            <person name="Zaccaron A.Z."/>
            <person name="Chen L.H."/>
            <person name="Samaras A."/>
            <person name="Stergiopoulos I."/>
        </authorList>
    </citation>
    <scope>NUCLEOTIDE SEQUENCE</scope>
    <source>
        <strain evidence="2">Race5_Kim</strain>
    </source>
</reference>
<dbReference type="OMA" id="SWFALIT"/>
<keyword evidence="3" id="KW-1185">Reference proteome</keyword>
<reference evidence="2" key="1">
    <citation type="submission" date="2021-12" db="EMBL/GenBank/DDBJ databases">
        <authorList>
            <person name="Zaccaron A."/>
            <person name="Stergiopoulos I."/>
        </authorList>
    </citation>
    <scope>NUCLEOTIDE SEQUENCE</scope>
    <source>
        <strain evidence="2">Race5_Kim</strain>
    </source>
</reference>
<dbReference type="RefSeq" id="XP_047764517.1">
    <property type="nucleotide sequence ID" value="XM_047909660.1"/>
</dbReference>
<accession>A0A9Q8PCS2</accession>
<evidence type="ECO:0000256" key="1">
    <source>
        <dbReference type="SAM" id="MobiDB-lite"/>
    </source>
</evidence>
<protein>
    <submittedName>
        <fullName evidence="2">Uncharacterized protein</fullName>
    </submittedName>
</protein>
<proteinExistence type="predicted"/>
<dbReference type="OrthoDB" id="3350591at2759"/>
<dbReference type="KEGG" id="ffu:CLAFUR5_10512"/>
<dbReference type="AlphaFoldDB" id="A0A9Q8PCS2"/>
<sequence>MAAPSQTWEEMWGPSRDRRLAIFQTLYDGSLSASEAGDQLVEASLADDNPGLTINLLLKAARERPEQHDKLVNVLLHVVKLAHPTGADGQPTQSQETRLSDALPFLGMVLNETWNGLTVPLSPPEARQKDVQRFINVNRLCAKLMTTKYSFFNYSMFALWTFRAALETTVKQSSPRHSPPEAFIPAAAAWIEILGEEIFTWDEEFEHGPAARSRPGRGGPLCPEKHNFDRERWDLWRDRFREVAQDDEEDVDERVRDAARKAQRRMAEIQQMPPRPELGDMDLPDERPGTGRWHGSMYKA</sequence>
<organism evidence="2 3">
    <name type="scientific">Passalora fulva</name>
    <name type="common">Tomato leaf mold</name>
    <name type="synonym">Cladosporium fulvum</name>
    <dbReference type="NCBI Taxonomy" id="5499"/>
    <lineage>
        <taxon>Eukaryota</taxon>
        <taxon>Fungi</taxon>
        <taxon>Dikarya</taxon>
        <taxon>Ascomycota</taxon>
        <taxon>Pezizomycotina</taxon>
        <taxon>Dothideomycetes</taxon>
        <taxon>Dothideomycetidae</taxon>
        <taxon>Mycosphaerellales</taxon>
        <taxon>Mycosphaerellaceae</taxon>
        <taxon>Fulvia</taxon>
    </lineage>
</organism>
<name>A0A9Q8PCS2_PASFU</name>
<gene>
    <name evidence="2" type="ORF">CLAFUR5_10512</name>
</gene>
<dbReference type="PANTHER" id="PTHR38797:SF4">
    <property type="entry name" value="NUCLEAR PORE COMPLEX PROTEIN NUP85"/>
    <property type="match status" value="1"/>
</dbReference>
<dbReference type="InterPro" id="IPR053204">
    <property type="entry name" value="Oxopyrrolidines_Biosynth-assoc"/>
</dbReference>
<dbReference type="Pfam" id="PF12311">
    <property type="entry name" value="DUF3632"/>
    <property type="match status" value="1"/>
</dbReference>
<feature type="region of interest" description="Disordered" evidence="1">
    <location>
        <begin position="262"/>
        <end position="300"/>
    </location>
</feature>
<dbReference type="Proteomes" id="UP000756132">
    <property type="component" value="Chromosome 7"/>
</dbReference>